<dbReference type="Pfam" id="PF01381">
    <property type="entry name" value="HTH_3"/>
    <property type="match status" value="1"/>
</dbReference>
<dbReference type="InterPro" id="IPR036286">
    <property type="entry name" value="LexA/Signal_pep-like_sf"/>
</dbReference>
<gene>
    <name evidence="5" type="ORF">RU87_GL001559</name>
</gene>
<protein>
    <submittedName>
        <fullName evidence="5">DNA-binding protein</fullName>
    </submittedName>
</protein>
<dbReference type="GO" id="GO:0003677">
    <property type="term" value="F:DNA binding"/>
    <property type="evidence" value="ECO:0007669"/>
    <property type="project" value="UniProtKB-KW"/>
</dbReference>
<dbReference type="Pfam" id="PF00717">
    <property type="entry name" value="Peptidase_S24"/>
    <property type="match status" value="1"/>
</dbReference>
<comment type="caution">
    <text evidence="5">The sequence shown here is derived from an EMBL/GenBank/DDBJ whole genome shotgun (WGS) entry which is preliminary data.</text>
</comment>
<dbReference type="CDD" id="cd06529">
    <property type="entry name" value="S24_LexA-like"/>
    <property type="match status" value="1"/>
</dbReference>
<evidence type="ECO:0000313" key="5">
    <source>
        <dbReference type="EMBL" id="PCS06706.1"/>
    </source>
</evidence>
<proteinExistence type="predicted"/>
<dbReference type="InterPro" id="IPR039418">
    <property type="entry name" value="LexA-like"/>
</dbReference>
<dbReference type="SUPFAM" id="SSF47413">
    <property type="entry name" value="lambda repressor-like DNA-binding domains"/>
    <property type="match status" value="1"/>
</dbReference>
<dbReference type="Gene3D" id="1.10.260.40">
    <property type="entry name" value="lambda repressor-like DNA-binding domains"/>
    <property type="match status" value="1"/>
</dbReference>
<dbReference type="PANTHER" id="PTHR40661">
    <property type="match status" value="1"/>
</dbReference>
<dbReference type="PANTHER" id="PTHR40661:SF1">
    <property type="entry name" value="HTH CRO_C1-TYPE DOMAIN-CONTAINING PROTEIN"/>
    <property type="match status" value="1"/>
</dbReference>
<dbReference type="InterPro" id="IPR010982">
    <property type="entry name" value="Lambda_DNA-bd_dom_sf"/>
</dbReference>
<dbReference type="SMART" id="SM00530">
    <property type="entry name" value="HTH_XRE"/>
    <property type="match status" value="1"/>
</dbReference>
<dbReference type="CDD" id="cd00093">
    <property type="entry name" value="HTH_XRE"/>
    <property type="match status" value="1"/>
</dbReference>
<evidence type="ECO:0000256" key="2">
    <source>
        <dbReference type="ARBA" id="ARBA00023125"/>
    </source>
</evidence>
<dbReference type="STRING" id="1348632.GCA_001591745_00943"/>
<dbReference type="InterPro" id="IPR001387">
    <property type="entry name" value="Cro/C1-type_HTH"/>
</dbReference>
<name>A0A2A5RZN0_9LACT</name>
<accession>A0A2A5RZN0</accession>
<organism evidence="5 6">
    <name type="scientific">Pseudolactococcus plantarum</name>
    <dbReference type="NCBI Taxonomy" id="1365"/>
    <lineage>
        <taxon>Bacteria</taxon>
        <taxon>Bacillati</taxon>
        <taxon>Bacillota</taxon>
        <taxon>Bacilli</taxon>
        <taxon>Lactobacillales</taxon>
        <taxon>Streptococcaceae</taxon>
        <taxon>Pseudolactococcus</taxon>
    </lineage>
</organism>
<dbReference type="Gene3D" id="2.10.109.10">
    <property type="entry name" value="Umud Fragment, subunit A"/>
    <property type="match status" value="1"/>
</dbReference>
<dbReference type="EMBL" id="JXJX01000007">
    <property type="protein sequence ID" value="PCS06706.1"/>
    <property type="molecule type" value="Genomic_DNA"/>
</dbReference>
<keyword evidence="1" id="KW-0805">Transcription regulation</keyword>
<dbReference type="RefSeq" id="WP_068162299.1">
    <property type="nucleotide sequence ID" value="NZ_JXJX01000007.1"/>
</dbReference>
<evidence type="ECO:0000256" key="1">
    <source>
        <dbReference type="ARBA" id="ARBA00023015"/>
    </source>
</evidence>
<evidence type="ECO:0000256" key="3">
    <source>
        <dbReference type="ARBA" id="ARBA00023163"/>
    </source>
</evidence>
<dbReference type="SUPFAM" id="SSF51306">
    <property type="entry name" value="LexA/Signal peptidase"/>
    <property type="match status" value="1"/>
</dbReference>
<keyword evidence="2 5" id="KW-0238">DNA-binding</keyword>
<reference evidence="5 6" key="1">
    <citation type="submission" date="2014-12" db="EMBL/GenBank/DDBJ databases">
        <title>Draft genome sequences of 10 type strains of Lactococcus.</title>
        <authorList>
            <person name="Sun Z."/>
            <person name="Zhong Z."/>
            <person name="Liu W."/>
            <person name="Zhang W."/>
            <person name="Zhang H."/>
        </authorList>
    </citation>
    <scope>NUCLEOTIDE SEQUENCE [LARGE SCALE GENOMIC DNA]</scope>
    <source>
        <strain evidence="5 6">DSM 20686</strain>
    </source>
</reference>
<dbReference type="InterPro" id="IPR015927">
    <property type="entry name" value="Peptidase_S24_S26A/B/C"/>
</dbReference>
<sequence>MSIDKKLIQLRQTKGLSQGDVARHIGVSRPAYGFWEKGTTKPKADKLHKLAQLFDVTLAELTEDKKSELISIYDNLTTTRQENVLSYTKTQQEEQLQHSDTQQLRDLFHYHVYEKLSAGSGFGYFDDGSYDTVYFDKAYDYDFASWVFGDSMEPEFENGSVALIRDTTFDYDGAVYAIEWDGQTYIKHVYKEATGLRLVSANPKYKDKFAPFDESPRIIGKIIGNFTPIEKER</sequence>
<dbReference type="Proteomes" id="UP000242246">
    <property type="component" value="Unassembled WGS sequence"/>
</dbReference>
<evidence type="ECO:0000313" key="6">
    <source>
        <dbReference type="Proteomes" id="UP000242246"/>
    </source>
</evidence>
<keyword evidence="6" id="KW-1185">Reference proteome</keyword>
<dbReference type="AlphaFoldDB" id="A0A2A5RZN0"/>
<dbReference type="PROSITE" id="PS50943">
    <property type="entry name" value="HTH_CROC1"/>
    <property type="match status" value="1"/>
</dbReference>
<keyword evidence="3" id="KW-0804">Transcription</keyword>
<feature type="domain" description="HTH cro/C1-type" evidence="4">
    <location>
        <begin position="7"/>
        <end position="61"/>
    </location>
</feature>
<dbReference type="OrthoDB" id="2475196at2"/>
<evidence type="ECO:0000259" key="4">
    <source>
        <dbReference type="PROSITE" id="PS50943"/>
    </source>
</evidence>